<protein>
    <submittedName>
        <fullName evidence="1">Uncharacterized protein</fullName>
    </submittedName>
</protein>
<evidence type="ECO:0000313" key="1">
    <source>
        <dbReference type="EMBL" id="GMT23553.1"/>
    </source>
</evidence>
<gene>
    <name evidence="1" type="ORF">PFISCL1PPCAC_14850</name>
</gene>
<sequence length="65" mass="7316">SMIDSSETLLPPTALFRLAPLSTRIVQLTTSLRPRLVYSCGHWTLRVPTRNVSSLHCNPPSHSRF</sequence>
<organism evidence="1 2">
    <name type="scientific">Pristionchus fissidentatus</name>
    <dbReference type="NCBI Taxonomy" id="1538716"/>
    <lineage>
        <taxon>Eukaryota</taxon>
        <taxon>Metazoa</taxon>
        <taxon>Ecdysozoa</taxon>
        <taxon>Nematoda</taxon>
        <taxon>Chromadorea</taxon>
        <taxon>Rhabditida</taxon>
        <taxon>Rhabditina</taxon>
        <taxon>Diplogasteromorpha</taxon>
        <taxon>Diplogasteroidea</taxon>
        <taxon>Neodiplogasteridae</taxon>
        <taxon>Pristionchus</taxon>
    </lineage>
</organism>
<feature type="non-terminal residue" evidence="1">
    <location>
        <position position="1"/>
    </location>
</feature>
<dbReference type="EMBL" id="BTSY01000004">
    <property type="protein sequence ID" value="GMT23553.1"/>
    <property type="molecule type" value="Genomic_DNA"/>
</dbReference>
<reference evidence="1" key="1">
    <citation type="submission" date="2023-10" db="EMBL/GenBank/DDBJ databases">
        <title>Genome assembly of Pristionchus species.</title>
        <authorList>
            <person name="Yoshida K."/>
            <person name="Sommer R.J."/>
        </authorList>
    </citation>
    <scope>NUCLEOTIDE SEQUENCE</scope>
    <source>
        <strain evidence="1">RS5133</strain>
    </source>
</reference>
<dbReference type="Proteomes" id="UP001432322">
    <property type="component" value="Unassembled WGS sequence"/>
</dbReference>
<keyword evidence="2" id="KW-1185">Reference proteome</keyword>
<dbReference type="AlphaFoldDB" id="A0AAV5VVU8"/>
<evidence type="ECO:0000313" key="2">
    <source>
        <dbReference type="Proteomes" id="UP001432322"/>
    </source>
</evidence>
<proteinExistence type="predicted"/>
<comment type="caution">
    <text evidence="1">The sequence shown here is derived from an EMBL/GenBank/DDBJ whole genome shotgun (WGS) entry which is preliminary data.</text>
</comment>
<name>A0AAV5VVU8_9BILA</name>
<accession>A0AAV5VVU8</accession>